<feature type="compositionally biased region" description="Polar residues" evidence="1">
    <location>
        <begin position="129"/>
        <end position="145"/>
    </location>
</feature>
<proteinExistence type="predicted"/>
<dbReference type="EMBL" id="CAJPWZ010001455">
    <property type="protein sequence ID" value="CAG2215799.1"/>
    <property type="molecule type" value="Genomic_DNA"/>
</dbReference>
<protein>
    <submittedName>
        <fullName evidence="2">Uncharacterized protein</fullName>
    </submittedName>
</protein>
<reference evidence="2" key="1">
    <citation type="submission" date="2021-03" db="EMBL/GenBank/DDBJ databases">
        <authorList>
            <person name="Bekaert M."/>
        </authorList>
    </citation>
    <scope>NUCLEOTIDE SEQUENCE</scope>
</reference>
<comment type="caution">
    <text evidence="2">The sequence shown here is derived from an EMBL/GenBank/DDBJ whole genome shotgun (WGS) entry which is preliminary data.</text>
</comment>
<evidence type="ECO:0000256" key="1">
    <source>
        <dbReference type="SAM" id="MobiDB-lite"/>
    </source>
</evidence>
<feature type="compositionally biased region" description="Polar residues" evidence="1">
    <location>
        <begin position="94"/>
        <end position="119"/>
    </location>
</feature>
<sequence length="189" mass="21038">MLVGEHGTGKTTIARYLVGKSPTKPKVKSTDGIELTNGLSYIDRETSTWLVGEQEVATSRSLFNKVRIQKSVHDTPTTKHPKIPLNVRETMANPQLKTGSNNGDNPSTSQAPIETVRTTNDPKDLDNACSESGSNGNMHTQTVTQPGPLRRLKTFWSYQKVEEVKVTITKDKFFQMVSKVGKKMLHKKR</sequence>
<gene>
    <name evidence="2" type="ORF">MEDL_29546</name>
</gene>
<evidence type="ECO:0000313" key="3">
    <source>
        <dbReference type="Proteomes" id="UP000683360"/>
    </source>
</evidence>
<feature type="region of interest" description="Disordered" evidence="1">
    <location>
        <begin position="94"/>
        <end position="146"/>
    </location>
</feature>
<evidence type="ECO:0000313" key="2">
    <source>
        <dbReference type="EMBL" id="CAG2215799.1"/>
    </source>
</evidence>
<dbReference type="InterPro" id="IPR027417">
    <property type="entry name" value="P-loop_NTPase"/>
</dbReference>
<dbReference type="SUPFAM" id="SSF52540">
    <property type="entry name" value="P-loop containing nucleoside triphosphate hydrolases"/>
    <property type="match status" value="1"/>
</dbReference>
<keyword evidence="3" id="KW-1185">Reference proteome</keyword>
<dbReference type="Proteomes" id="UP000683360">
    <property type="component" value="Unassembled WGS sequence"/>
</dbReference>
<dbReference type="AlphaFoldDB" id="A0A8S3SCN2"/>
<dbReference type="OrthoDB" id="6149245at2759"/>
<name>A0A8S3SCN2_MYTED</name>
<accession>A0A8S3SCN2</accession>
<organism evidence="2 3">
    <name type="scientific">Mytilus edulis</name>
    <name type="common">Blue mussel</name>
    <dbReference type="NCBI Taxonomy" id="6550"/>
    <lineage>
        <taxon>Eukaryota</taxon>
        <taxon>Metazoa</taxon>
        <taxon>Spiralia</taxon>
        <taxon>Lophotrochozoa</taxon>
        <taxon>Mollusca</taxon>
        <taxon>Bivalvia</taxon>
        <taxon>Autobranchia</taxon>
        <taxon>Pteriomorphia</taxon>
        <taxon>Mytilida</taxon>
        <taxon>Mytiloidea</taxon>
        <taxon>Mytilidae</taxon>
        <taxon>Mytilinae</taxon>
        <taxon>Mytilus</taxon>
    </lineage>
</organism>